<dbReference type="OrthoDB" id="3268424at2759"/>
<gene>
    <name evidence="2" type="ORF">LACBIDRAFT_308478</name>
    <name evidence="1" type="ORF">LACBIDRAFT_312738</name>
</gene>
<dbReference type="GeneID" id="6084032"/>
<accession>B0CWD8</accession>
<dbReference type="KEGG" id="lbc:LACBIDRAFT_312738"/>
<dbReference type="AlphaFoldDB" id="B0CWD8"/>
<dbReference type="InParanoid" id="B0CWD8"/>
<evidence type="ECO:0000313" key="2">
    <source>
        <dbReference type="EMBL" id="EDR13050.1"/>
    </source>
</evidence>
<evidence type="ECO:0000313" key="3">
    <source>
        <dbReference type="Proteomes" id="UP000001194"/>
    </source>
</evidence>
<keyword evidence="3" id="KW-1185">Reference proteome</keyword>
<dbReference type="RefSeq" id="XP_001888388.1">
    <property type="nucleotide sequence ID" value="XM_001888353.1"/>
</dbReference>
<dbReference type="GeneID" id="6071808"/>
<dbReference type="Proteomes" id="UP000001194">
    <property type="component" value="Unassembled WGS sequence"/>
</dbReference>
<evidence type="ECO:0000313" key="1">
    <source>
        <dbReference type="EMBL" id="EDR00993.1"/>
    </source>
</evidence>
<protein>
    <submittedName>
        <fullName evidence="2">Predicted protein</fullName>
    </submittedName>
</protein>
<reference evidence="2 3" key="1">
    <citation type="journal article" date="2008" name="Nature">
        <title>The genome of Laccaria bicolor provides insights into mycorrhizal symbiosis.</title>
        <authorList>
            <person name="Martin F."/>
            <person name="Aerts A."/>
            <person name="Ahren D."/>
            <person name="Brun A."/>
            <person name="Danchin E.G.J."/>
            <person name="Duchaussoy F."/>
            <person name="Gibon J."/>
            <person name="Kohler A."/>
            <person name="Lindquist E."/>
            <person name="Pereda V."/>
            <person name="Salamov A."/>
            <person name="Shapiro H.J."/>
            <person name="Wuyts J."/>
            <person name="Blaudez D."/>
            <person name="Buee M."/>
            <person name="Brokstein P."/>
            <person name="Canbaeck B."/>
            <person name="Cohen D."/>
            <person name="Courty P.E."/>
            <person name="Coutinho P.M."/>
            <person name="Delaruelle C."/>
            <person name="Detter J.C."/>
            <person name="Deveau A."/>
            <person name="DiFazio S."/>
            <person name="Duplessis S."/>
            <person name="Fraissinet-Tachet L."/>
            <person name="Lucic E."/>
            <person name="Frey-Klett P."/>
            <person name="Fourrey C."/>
            <person name="Feussner I."/>
            <person name="Gay G."/>
            <person name="Grimwood J."/>
            <person name="Hoegger P.J."/>
            <person name="Jain P."/>
            <person name="Kilaru S."/>
            <person name="Labbe J."/>
            <person name="Lin Y.C."/>
            <person name="Legue V."/>
            <person name="Le Tacon F."/>
            <person name="Marmeisse R."/>
            <person name="Melayah D."/>
            <person name="Montanini B."/>
            <person name="Muratet M."/>
            <person name="Nehls U."/>
            <person name="Niculita-Hirzel H."/>
            <person name="Oudot-Le Secq M.P."/>
            <person name="Peter M."/>
            <person name="Quesneville H."/>
            <person name="Rajashekar B."/>
            <person name="Reich M."/>
            <person name="Rouhier N."/>
            <person name="Schmutz J."/>
            <person name="Yin T."/>
            <person name="Chalot M."/>
            <person name="Henrissat B."/>
            <person name="Kuees U."/>
            <person name="Lucas S."/>
            <person name="Van de Peer Y."/>
            <person name="Podila G.K."/>
            <person name="Polle A."/>
            <person name="Pukkila P.J."/>
            <person name="Richardson P.M."/>
            <person name="Rouze P."/>
            <person name="Sanders I.R."/>
            <person name="Stajich J.E."/>
            <person name="Tunlid A."/>
            <person name="Tuskan G."/>
            <person name="Grigoriev I.V."/>
        </authorList>
    </citation>
    <scope>NUCLEOTIDE SEQUENCE [LARGE SCALE GENOMIC DNA]</scope>
    <source>
        <strain evidence="3">S238N-H82 / ATCC MYA-4686</strain>
    </source>
</reference>
<sequence length="61" mass="6972">MGSDFCSAPATSVDAEWAFSTGHNQINFTQHNINFQTFRAEMALRFLIKFSFYPASIKLHK</sequence>
<name>B0CWD8_LACBS</name>
<dbReference type="HOGENOM" id="CLU_009123_16_0_1"/>
<proteinExistence type="predicted"/>
<dbReference type="EMBL" id="DS547093">
    <property type="protein sequence ID" value="EDR13050.1"/>
    <property type="molecule type" value="Genomic_DNA"/>
</dbReference>
<dbReference type="KEGG" id="lbc:LACBIDRAFT_308478"/>
<organism evidence="3">
    <name type="scientific">Laccaria bicolor (strain S238N-H82 / ATCC MYA-4686)</name>
    <name type="common">Bicoloured deceiver</name>
    <name type="synonym">Laccaria laccata var. bicolor</name>
    <dbReference type="NCBI Taxonomy" id="486041"/>
    <lineage>
        <taxon>Eukaryota</taxon>
        <taxon>Fungi</taxon>
        <taxon>Dikarya</taxon>
        <taxon>Basidiomycota</taxon>
        <taxon>Agaricomycotina</taxon>
        <taxon>Agaricomycetes</taxon>
        <taxon>Agaricomycetidae</taxon>
        <taxon>Agaricales</taxon>
        <taxon>Agaricineae</taxon>
        <taxon>Hydnangiaceae</taxon>
        <taxon>Laccaria</taxon>
    </lineage>
</organism>
<dbReference type="EMBL" id="DS547144">
    <property type="protein sequence ID" value="EDR00993.1"/>
    <property type="molecule type" value="Genomic_DNA"/>
</dbReference>
<dbReference type="RefSeq" id="XP_001875548.1">
    <property type="nucleotide sequence ID" value="XM_001875513.1"/>
</dbReference>